<evidence type="ECO:0000256" key="7">
    <source>
        <dbReference type="SAM" id="Phobius"/>
    </source>
</evidence>
<dbReference type="EMBL" id="CP003696">
    <property type="protein sequence ID" value="AGP31312.1"/>
    <property type="molecule type" value="Genomic_DNA"/>
</dbReference>
<dbReference type="eggNOG" id="COG1714">
    <property type="taxonomic scope" value="Bacteria"/>
</dbReference>
<dbReference type="AlphaFoldDB" id="S4XDT6"/>
<dbReference type="Pfam" id="PF06271">
    <property type="entry name" value="RDD"/>
    <property type="match status" value="1"/>
</dbReference>
<evidence type="ECO:0000256" key="6">
    <source>
        <dbReference type="SAM" id="MobiDB-lite"/>
    </source>
</evidence>
<evidence type="ECO:0000313" key="10">
    <source>
        <dbReference type="Proteomes" id="UP000014809"/>
    </source>
</evidence>
<dbReference type="HOGENOM" id="CLU_087867_0_0_11"/>
<keyword evidence="10" id="KW-1185">Reference proteome</keyword>
<dbReference type="InterPro" id="IPR051791">
    <property type="entry name" value="Pra-immunoreactive"/>
</dbReference>
<feature type="transmembrane region" description="Helical" evidence="7">
    <location>
        <begin position="76"/>
        <end position="98"/>
    </location>
</feature>
<dbReference type="STRING" id="1200352.A606_08335"/>
<keyword evidence="3 7" id="KW-0812">Transmembrane</keyword>
<proteinExistence type="predicted"/>
<dbReference type="KEGG" id="cter:A606_08335"/>
<dbReference type="Proteomes" id="UP000014809">
    <property type="component" value="Chromosome"/>
</dbReference>
<protein>
    <recommendedName>
        <fullName evidence="8">RDD domain-containing protein</fullName>
    </recommendedName>
</protein>
<feature type="transmembrane region" description="Helical" evidence="7">
    <location>
        <begin position="184"/>
        <end position="211"/>
    </location>
</feature>
<feature type="region of interest" description="Disordered" evidence="6">
    <location>
        <begin position="1"/>
        <end position="41"/>
    </location>
</feature>
<evidence type="ECO:0000256" key="2">
    <source>
        <dbReference type="ARBA" id="ARBA00022475"/>
    </source>
</evidence>
<feature type="compositionally biased region" description="Polar residues" evidence="6">
    <location>
        <begin position="1"/>
        <end position="10"/>
    </location>
</feature>
<dbReference type="PANTHER" id="PTHR36115">
    <property type="entry name" value="PROLINE-RICH ANTIGEN HOMOLOG-RELATED"/>
    <property type="match status" value="1"/>
</dbReference>
<gene>
    <name evidence="9" type="ORF">A606_08335</name>
</gene>
<keyword evidence="5 7" id="KW-0472">Membrane</keyword>
<dbReference type="GO" id="GO:0005886">
    <property type="term" value="C:plasma membrane"/>
    <property type="evidence" value="ECO:0007669"/>
    <property type="project" value="UniProtKB-SubCell"/>
</dbReference>
<evidence type="ECO:0000256" key="5">
    <source>
        <dbReference type="ARBA" id="ARBA00023136"/>
    </source>
</evidence>
<evidence type="ECO:0000256" key="3">
    <source>
        <dbReference type="ARBA" id="ARBA00022692"/>
    </source>
</evidence>
<reference evidence="9 10" key="1">
    <citation type="submission" date="2012-06" db="EMBL/GenBank/DDBJ databases">
        <title>Complete genome sequence of Corynebacterium terpenotabidum Y-11 (=DSM 44721).</title>
        <authorList>
            <person name="Ruckert C."/>
            <person name="Albersmeier A."/>
            <person name="Al-Dilaimi A."/>
            <person name="Szczepanowski R."/>
            <person name="Kalinowski J."/>
        </authorList>
    </citation>
    <scope>NUCLEOTIDE SEQUENCE [LARGE SCALE GENOMIC DNA]</scope>
    <source>
        <strain evidence="9 10">Y-11</strain>
    </source>
</reference>
<feature type="domain" description="RDD" evidence="8">
    <location>
        <begin position="69"/>
        <end position="227"/>
    </location>
</feature>
<accession>S4XDT6</accession>
<sequence length="235" mass="24571">MTTPPNSSGPSGAPENPYHDNSGTSADDAGRTSGFPGAFPAGDGDVDPIGLPADATGSDPVPPLTGGLYAGAGKRLGAFLIDHIIIGIIGLILLMVFAGEDFTTYADEYNAWDAAGQTGDAPTLDLGGFLLACLLTLVIWFIYRILLESRSGQTLGKKALGIKVVTAEGTTVTVGTSFKRNSWYIAVFLLSVFVGTIGGLVSLILMGVLGVTIRRSPFSQHTFDQWAKTYVVNAR</sequence>
<comment type="subcellular location">
    <subcellularLocation>
        <location evidence="1">Cell membrane</location>
        <topology evidence="1">Multi-pass membrane protein</topology>
    </subcellularLocation>
</comment>
<evidence type="ECO:0000256" key="1">
    <source>
        <dbReference type="ARBA" id="ARBA00004651"/>
    </source>
</evidence>
<evidence type="ECO:0000259" key="8">
    <source>
        <dbReference type="Pfam" id="PF06271"/>
    </source>
</evidence>
<name>S4XDT6_9CORY</name>
<dbReference type="RefSeq" id="WP_020441668.1">
    <property type="nucleotide sequence ID" value="NC_021663.1"/>
</dbReference>
<evidence type="ECO:0000256" key="4">
    <source>
        <dbReference type="ARBA" id="ARBA00022989"/>
    </source>
</evidence>
<dbReference type="PATRIC" id="fig|1200352.3.peg.1695"/>
<dbReference type="PANTHER" id="PTHR36115:SF4">
    <property type="entry name" value="MEMBRANE PROTEIN"/>
    <property type="match status" value="1"/>
</dbReference>
<keyword evidence="2" id="KW-1003">Cell membrane</keyword>
<organism evidence="9 10">
    <name type="scientific">Corynebacterium terpenotabidum Y-11</name>
    <dbReference type="NCBI Taxonomy" id="1200352"/>
    <lineage>
        <taxon>Bacteria</taxon>
        <taxon>Bacillati</taxon>
        <taxon>Actinomycetota</taxon>
        <taxon>Actinomycetes</taxon>
        <taxon>Mycobacteriales</taxon>
        <taxon>Corynebacteriaceae</taxon>
        <taxon>Corynebacterium</taxon>
    </lineage>
</organism>
<feature type="transmembrane region" description="Helical" evidence="7">
    <location>
        <begin position="126"/>
        <end position="147"/>
    </location>
</feature>
<keyword evidence="4 7" id="KW-1133">Transmembrane helix</keyword>
<evidence type="ECO:0000313" key="9">
    <source>
        <dbReference type="EMBL" id="AGP31312.1"/>
    </source>
</evidence>
<dbReference type="InterPro" id="IPR010432">
    <property type="entry name" value="RDD"/>
</dbReference>